<dbReference type="EMBL" id="MU839832">
    <property type="protein sequence ID" value="KAK1756538.1"/>
    <property type="molecule type" value="Genomic_DNA"/>
</dbReference>
<comment type="caution">
    <text evidence="8">The sequence shown here is derived from an EMBL/GenBank/DDBJ whole genome shotgun (WGS) entry which is preliminary data.</text>
</comment>
<dbReference type="Proteomes" id="UP001239445">
    <property type="component" value="Unassembled WGS sequence"/>
</dbReference>
<dbReference type="InterPro" id="IPR017972">
    <property type="entry name" value="Cyt_P450_CS"/>
</dbReference>
<comment type="similarity">
    <text evidence="2 7">Belongs to the cytochrome P450 family.</text>
</comment>
<evidence type="ECO:0000313" key="9">
    <source>
        <dbReference type="Proteomes" id="UP001239445"/>
    </source>
</evidence>
<organism evidence="8 9">
    <name type="scientific">Echria macrotheca</name>
    <dbReference type="NCBI Taxonomy" id="438768"/>
    <lineage>
        <taxon>Eukaryota</taxon>
        <taxon>Fungi</taxon>
        <taxon>Dikarya</taxon>
        <taxon>Ascomycota</taxon>
        <taxon>Pezizomycotina</taxon>
        <taxon>Sordariomycetes</taxon>
        <taxon>Sordariomycetidae</taxon>
        <taxon>Sordariales</taxon>
        <taxon>Schizotheciaceae</taxon>
        <taxon>Echria</taxon>
    </lineage>
</organism>
<comment type="cofactor">
    <cofactor evidence="1 6">
        <name>heme</name>
        <dbReference type="ChEBI" id="CHEBI:30413"/>
    </cofactor>
</comment>
<evidence type="ECO:0000256" key="3">
    <source>
        <dbReference type="ARBA" id="ARBA00022723"/>
    </source>
</evidence>
<protein>
    <submittedName>
        <fullName evidence="8">Cytochrome P450</fullName>
    </submittedName>
</protein>
<evidence type="ECO:0000256" key="2">
    <source>
        <dbReference type="ARBA" id="ARBA00010617"/>
    </source>
</evidence>
<sequence length="384" mass="43368">MSRDLGTDRNFLPRLHKAVHGALAAGPELNVMSAHTVGLLERTLSDLAGRGTTPVKLYDWMRRNVMVATTNTIFGPMDPFQHPANIDAWIEFETNGISALGMGLPKWMVREAVKARETLFVAFDEYFRRGGLAQASTFFQRRIEFYRAEQIPQGDINRLAVADNIAFSTNLLPTAFWLIYHIYSDPECLRLCRTELESGVTRDGESSQVISYGYIKESCPTLQAVLRESFRFHGFGFAPRVALEDHMLDGRFLIKKGGYVFTPYIVQHRDPQNWGADVDEFRFQRFLPGEDGKRLKHHPAALRGFGYGAHLCPGRHFATAELLLLCALMTLRFDLKPAGGSEWPQLSVHKSLQVAALEQPDQDVEVVFHPREGVNQNGWSVRMA</sequence>
<dbReference type="CDD" id="cd11040">
    <property type="entry name" value="CYP7_CYP8-like"/>
    <property type="match status" value="1"/>
</dbReference>
<feature type="binding site" description="axial binding residue" evidence="6">
    <location>
        <position position="312"/>
    </location>
    <ligand>
        <name>heme</name>
        <dbReference type="ChEBI" id="CHEBI:30413"/>
    </ligand>
    <ligandPart>
        <name>Fe</name>
        <dbReference type="ChEBI" id="CHEBI:18248"/>
    </ligandPart>
</feature>
<dbReference type="GO" id="GO:0020037">
    <property type="term" value="F:heme binding"/>
    <property type="evidence" value="ECO:0007669"/>
    <property type="project" value="InterPro"/>
</dbReference>
<dbReference type="PANTHER" id="PTHR47582">
    <property type="entry name" value="P450, PUTATIVE (EUROFUNG)-RELATED"/>
    <property type="match status" value="1"/>
</dbReference>
<keyword evidence="3 6" id="KW-0479">Metal-binding</keyword>
<dbReference type="InterPro" id="IPR036396">
    <property type="entry name" value="Cyt_P450_sf"/>
</dbReference>
<dbReference type="PROSITE" id="PS00086">
    <property type="entry name" value="CYTOCHROME_P450"/>
    <property type="match status" value="1"/>
</dbReference>
<dbReference type="InterPro" id="IPR001128">
    <property type="entry name" value="Cyt_P450"/>
</dbReference>
<dbReference type="Gene3D" id="1.10.630.10">
    <property type="entry name" value="Cytochrome P450"/>
    <property type="match status" value="1"/>
</dbReference>
<evidence type="ECO:0000256" key="4">
    <source>
        <dbReference type="ARBA" id="ARBA00023004"/>
    </source>
</evidence>
<dbReference type="Pfam" id="PF00067">
    <property type="entry name" value="p450"/>
    <property type="match status" value="1"/>
</dbReference>
<evidence type="ECO:0000256" key="7">
    <source>
        <dbReference type="RuleBase" id="RU000461"/>
    </source>
</evidence>
<name>A0AAJ0FAQ1_9PEZI</name>
<evidence type="ECO:0000256" key="5">
    <source>
        <dbReference type="ARBA" id="ARBA00023033"/>
    </source>
</evidence>
<evidence type="ECO:0000256" key="1">
    <source>
        <dbReference type="ARBA" id="ARBA00001971"/>
    </source>
</evidence>
<keyword evidence="7" id="KW-0560">Oxidoreductase</keyword>
<dbReference type="GO" id="GO:0004497">
    <property type="term" value="F:monooxygenase activity"/>
    <property type="evidence" value="ECO:0007669"/>
    <property type="project" value="UniProtKB-KW"/>
</dbReference>
<dbReference type="SUPFAM" id="SSF48264">
    <property type="entry name" value="Cytochrome P450"/>
    <property type="match status" value="1"/>
</dbReference>
<accession>A0AAJ0FAQ1</accession>
<dbReference type="GO" id="GO:0016705">
    <property type="term" value="F:oxidoreductase activity, acting on paired donors, with incorporation or reduction of molecular oxygen"/>
    <property type="evidence" value="ECO:0007669"/>
    <property type="project" value="InterPro"/>
</dbReference>
<dbReference type="GO" id="GO:0005506">
    <property type="term" value="F:iron ion binding"/>
    <property type="evidence" value="ECO:0007669"/>
    <property type="project" value="InterPro"/>
</dbReference>
<keyword evidence="5 7" id="KW-0503">Monooxygenase</keyword>
<keyword evidence="4 6" id="KW-0408">Iron</keyword>
<gene>
    <name evidence="8" type="ORF">QBC47DRAFT_422597</name>
</gene>
<dbReference type="PANTHER" id="PTHR47582:SF1">
    <property type="entry name" value="P450, PUTATIVE (EUROFUNG)-RELATED"/>
    <property type="match status" value="1"/>
</dbReference>
<evidence type="ECO:0000313" key="8">
    <source>
        <dbReference type="EMBL" id="KAK1756538.1"/>
    </source>
</evidence>
<reference evidence="8" key="1">
    <citation type="submission" date="2023-06" db="EMBL/GenBank/DDBJ databases">
        <title>Genome-scale phylogeny and comparative genomics of the fungal order Sordariales.</title>
        <authorList>
            <consortium name="Lawrence Berkeley National Laboratory"/>
            <person name="Hensen N."/>
            <person name="Bonometti L."/>
            <person name="Westerberg I."/>
            <person name="Brannstrom I.O."/>
            <person name="Guillou S."/>
            <person name="Cros-Aarteil S."/>
            <person name="Calhoun S."/>
            <person name="Haridas S."/>
            <person name="Kuo A."/>
            <person name="Mondo S."/>
            <person name="Pangilinan J."/>
            <person name="Riley R."/>
            <person name="Labutti K."/>
            <person name="Andreopoulos B."/>
            <person name="Lipzen A."/>
            <person name="Chen C."/>
            <person name="Yanf M."/>
            <person name="Daum C."/>
            <person name="Ng V."/>
            <person name="Clum A."/>
            <person name="Steindorff A."/>
            <person name="Ohm R."/>
            <person name="Martin F."/>
            <person name="Silar P."/>
            <person name="Natvig D."/>
            <person name="Lalanne C."/>
            <person name="Gautier V."/>
            <person name="Ament-Velasquez S.L."/>
            <person name="Kruys A."/>
            <person name="Hutchinson M.I."/>
            <person name="Powell A.J."/>
            <person name="Barry K."/>
            <person name="Miller A.N."/>
            <person name="Grigoriev I.V."/>
            <person name="Debuchy R."/>
            <person name="Gladieux P."/>
            <person name="Thoren M.H."/>
            <person name="Johannesson H."/>
        </authorList>
    </citation>
    <scope>NUCLEOTIDE SEQUENCE</scope>
    <source>
        <strain evidence="8">PSN4</strain>
    </source>
</reference>
<dbReference type="InterPro" id="IPR053007">
    <property type="entry name" value="CYP450_monoxygenase_sec-met"/>
</dbReference>
<keyword evidence="6 7" id="KW-0349">Heme</keyword>
<dbReference type="AlphaFoldDB" id="A0AAJ0FAQ1"/>
<dbReference type="PRINTS" id="PR00465">
    <property type="entry name" value="EP450IV"/>
</dbReference>
<proteinExistence type="inferred from homology"/>
<evidence type="ECO:0000256" key="6">
    <source>
        <dbReference type="PIRSR" id="PIRSR602403-1"/>
    </source>
</evidence>
<keyword evidence="9" id="KW-1185">Reference proteome</keyword>
<dbReference type="InterPro" id="IPR002403">
    <property type="entry name" value="Cyt_P450_E_grp-IV"/>
</dbReference>